<protein>
    <recommendedName>
        <fullName evidence="3">Helix-turn-helix domain-containing protein</fullName>
    </recommendedName>
</protein>
<evidence type="ECO:0008006" key="3">
    <source>
        <dbReference type="Google" id="ProtNLM"/>
    </source>
</evidence>
<comment type="caution">
    <text evidence="1">The sequence shown here is derived from an EMBL/GenBank/DDBJ whole genome shotgun (WGS) entry which is preliminary data.</text>
</comment>
<accession>A0ABS9ZPV9</accession>
<dbReference type="EMBL" id="LOHG01000024">
    <property type="protein sequence ID" value="MCI8212604.1"/>
    <property type="molecule type" value="Genomic_DNA"/>
</dbReference>
<reference evidence="1 2" key="1">
    <citation type="submission" date="2015-12" db="EMBL/GenBank/DDBJ databases">
        <title>Phylogenomics in the description of a new species in the Pseudomonas syringae group.</title>
        <authorList>
            <person name="Busquets A."/>
            <person name="Gomila M."/>
            <person name="Beiki F."/>
            <person name="Rahimian H."/>
            <person name="Mulet M."/>
            <person name="Sanchez D."/>
            <person name="Garcia-Valdes E."/>
            <person name="Lalucat J."/>
        </authorList>
    </citation>
    <scope>NUCLEOTIDE SEQUENCE [LARGE SCALE GENOMIC DNA]</scope>
    <source>
        <strain evidence="1 2">S25</strain>
    </source>
</reference>
<evidence type="ECO:0000313" key="2">
    <source>
        <dbReference type="Proteomes" id="UP001320513"/>
    </source>
</evidence>
<name>A0ABS9ZPV9_9PSED</name>
<organism evidence="1 2">
    <name type="scientific">Pseudomonas maioricensis</name>
    <dbReference type="NCBI Taxonomy" id="1766623"/>
    <lineage>
        <taxon>Bacteria</taxon>
        <taxon>Pseudomonadati</taxon>
        <taxon>Pseudomonadota</taxon>
        <taxon>Gammaproteobacteria</taxon>
        <taxon>Pseudomonadales</taxon>
        <taxon>Pseudomonadaceae</taxon>
        <taxon>Pseudomonas</taxon>
    </lineage>
</organism>
<gene>
    <name evidence="1" type="ORF">AUC61_24025</name>
</gene>
<evidence type="ECO:0000313" key="1">
    <source>
        <dbReference type="EMBL" id="MCI8212604.1"/>
    </source>
</evidence>
<dbReference type="Proteomes" id="UP001320513">
    <property type="component" value="Unassembled WGS sequence"/>
</dbReference>
<sequence length="86" mass="9241">MELNQWIETAGGAEQAGKLSPASLDVVAGLLGEKPRTVLSWYRKERIPSFPAGANIVLKSKGVVDWNGIYSPFAIKLFSGVKHVGS</sequence>
<proteinExistence type="predicted"/>
<dbReference type="RefSeq" id="WP_243248727.1">
    <property type="nucleotide sequence ID" value="NZ_LOHG01000024.1"/>
</dbReference>
<keyword evidence="2" id="KW-1185">Reference proteome</keyword>